<dbReference type="Gene3D" id="3.40.720.10">
    <property type="entry name" value="Alkaline Phosphatase, subunit A"/>
    <property type="match status" value="1"/>
</dbReference>
<name>M0NUP7_9EURY</name>
<dbReference type="InterPro" id="IPR017850">
    <property type="entry name" value="Alkaline_phosphatase_core_sf"/>
</dbReference>
<organism evidence="1 2">
    <name type="scientific">Halorubrum distributum JCM 13561</name>
    <dbReference type="NCBI Taxonomy" id="1227483"/>
    <lineage>
        <taxon>Archaea</taxon>
        <taxon>Methanobacteriati</taxon>
        <taxon>Methanobacteriota</taxon>
        <taxon>Stenosarchaea group</taxon>
        <taxon>Halobacteria</taxon>
        <taxon>Halobacteriales</taxon>
        <taxon>Haloferacaceae</taxon>
        <taxon>Halorubrum</taxon>
        <taxon>Halorubrum distributum group</taxon>
    </lineage>
</organism>
<dbReference type="SUPFAM" id="SSF53649">
    <property type="entry name" value="Alkaline phosphatase-like"/>
    <property type="match status" value="1"/>
</dbReference>
<proteinExistence type="predicted"/>
<dbReference type="AlphaFoldDB" id="M0NUP7"/>
<evidence type="ECO:0000313" key="2">
    <source>
        <dbReference type="Proteomes" id="UP000011581"/>
    </source>
</evidence>
<reference evidence="1 2" key="1">
    <citation type="journal article" date="2014" name="PLoS Genet.">
        <title>Phylogenetically driven sequencing of extremely halophilic archaea reveals strategies for static and dynamic osmo-response.</title>
        <authorList>
            <person name="Becker E.A."/>
            <person name="Seitzer P.M."/>
            <person name="Tritt A."/>
            <person name="Larsen D."/>
            <person name="Krusor M."/>
            <person name="Yao A.I."/>
            <person name="Wu D."/>
            <person name="Madern D."/>
            <person name="Eisen J.A."/>
            <person name="Darling A.E."/>
            <person name="Facciotti M.T."/>
        </authorList>
    </citation>
    <scope>NUCLEOTIDE SEQUENCE [LARGE SCALE GENOMIC DNA]</scope>
    <source>
        <strain evidence="1 2">JCM 13561</strain>
    </source>
</reference>
<gene>
    <name evidence="1" type="ORF">C470_07204</name>
</gene>
<evidence type="ECO:0008006" key="3">
    <source>
        <dbReference type="Google" id="ProtNLM"/>
    </source>
</evidence>
<sequence>MLQEAARDRPTRLVAHYLQPHLPFIGEEGFSHYVLDHQEQEFGRDYSPEERRSFLEANSEISLEEALEYDVTWSDELKYDLEISNSGGRGYQALLREDIVTDEDIWRGYTDNLEIALNEIRRLARHVDCPVVITSDHGEFLGEFGIYDHPQIVHPILREVPWFEVDKSEIGIEDNTFDPVNREHKSIDDDGVRGRLSDLGYL</sequence>
<dbReference type="EMBL" id="AOJF01000032">
    <property type="protein sequence ID" value="EMA61293.1"/>
    <property type="molecule type" value="Genomic_DNA"/>
</dbReference>
<evidence type="ECO:0000313" key="1">
    <source>
        <dbReference type="EMBL" id="EMA61293.1"/>
    </source>
</evidence>
<comment type="caution">
    <text evidence="1">The sequence shown here is derived from an EMBL/GenBank/DDBJ whole genome shotgun (WGS) entry which is preliminary data.</text>
</comment>
<dbReference type="Proteomes" id="UP000011581">
    <property type="component" value="Unassembled WGS sequence"/>
</dbReference>
<accession>M0NUP7</accession>
<protein>
    <recommendedName>
        <fullName evidence="3">Sulfatase</fullName>
    </recommendedName>
</protein>